<dbReference type="PROSITE" id="PS51712">
    <property type="entry name" value="G_ENGA"/>
    <property type="match status" value="2"/>
</dbReference>
<dbReference type="GO" id="GO:0005525">
    <property type="term" value="F:GTP binding"/>
    <property type="evidence" value="ECO:0007669"/>
    <property type="project" value="UniProtKB-UniRule"/>
</dbReference>
<dbReference type="PANTHER" id="PTHR43834:SF6">
    <property type="entry name" value="GTPASE DER"/>
    <property type="match status" value="1"/>
</dbReference>
<comment type="function">
    <text evidence="8 10">GTPase that plays an essential role in the late steps of ribosome biogenesis.</text>
</comment>
<feature type="binding site" evidence="8">
    <location>
        <begin position="266"/>
        <end position="270"/>
    </location>
    <ligand>
        <name>GTP</name>
        <dbReference type="ChEBI" id="CHEBI:37565"/>
        <label>2</label>
    </ligand>
</feature>
<evidence type="ECO:0000256" key="2">
    <source>
        <dbReference type="ARBA" id="ARBA00020953"/>
    </source>
</evidence>
<dbReference type="FunFam" id="3.40.50.300:FF:000057">
    <property type="entry name" value="GTPase Der"/>
    <property type="match status" value="1"/>
</dbReference>
<evidence type="ECO:0000259" key="11">
    <source>
        <dbReference type="PROSITE" id="PS51712"/>
    </source>
</evidence>
<dbReference type="InterPro" id="IPR027417">
    <property type="entry name" value="P-loop_NTPase"/>
</dbReference>
<proteinExistence type="inferred from homology"/>
<dbReference type="AlphaFoldDB" id="A0A285NFB2"/>
<dbReference type="Proteomes" id="UP000219439">
    <property type="component" value="Unassembled WGS sequence"/>
</dbReference>
<reference evidence="12 13" key="1">
    <citation type="submission" date="2017-09" db="EMBL/GenBank/DDBJ databases">
        <authorList>
            <person name="Ehlers B."/>
            <person name="Leendertz F.H."/>
        </authorList>
    </citation>
    <scope>NUCLEOTIDE SEQUENCE [LARGE SCALE GENOMIC DNA]</scope>
    <source>
        <strain evidence="12 13">DSM 18289</strain>
    </source>
</reference>
<gene>
    <name evidence="8" type="primary">der</name>
    <name evidence="12" type="ORF">SAMN06265368_1476</name>
</gene>
<evidence type="ECO:0000256" key="5">
    <source>
        <dbReference type="ARBA" id="ARBA00022741"/>
    </source>
</evidence>
<name>A0A285NFB2_9HYPH</name>
<evidence type="ECO:0000256" key="10">
    <source>
        <dbReference type="RuleBase" id="RU004481"/>
    </source>
</evidence>
<evidence type="ECO:0000256" key="7">
    <source>
        <dbReference type="ARBA" id="ARBA00032345"/>
    </source>
</evidence>
<dbReference type="CDD" id="cd01894">
    <property type="entry name" value="EngA1"/>
    <property type="match status" value="1"/>
</dbReference>
<evidence type="ECO:0000256" key="9">
    <source>
        <dbReference type="PROSITE-ProRule" id="PRU01049"/>
    </source>
</evidence>
<dbReference type="Pfam" id="PF14714">
    <property type="entry name" value="KH_dom-like"/>
    <property type="match status" value="1"/>
</dbReference>
<dbReference type="CDD" id="cd01895">
    <property type="entry name" value="EngA2"/>
    <property type="match status" value="1"/>
</dbReference>
<dbReference type="PIRSF" id="PIRSF006485">
    <property type="entry name" value="GTP-binding_EngA"/>
    <property type="match status" value="1"/>
</dbReference>
<evidence type="ECO:0000256" key="1">
    <source>
        <dbReference type="ARBA" id="ARBA00008279"/>
    </source>
</evidence>
<evidence type="ECO:0000256" key="8">
    <source>
        <dbReference type="HAMAP-Rule" id="MF_00195"/>
    </source>
</evidence>
<dbReference type="Gene3D" id="3.30.300.20">
    <property type="match status" value="1"/>
</dbReference>
<evidence type="ECO:0000256" key="3">
    <source>
        <dbReference type="ARBA" id="ARBA00022517"/>
    </source>
</evidence>
<dbReference type="GO" id="GO:0042254">
    <property type="term" value="P:ribosome biogenesis"/>
    <property type="evidence" value="ECO:0007669"/>
    <property type="project" value="UniProtKB-KW"/>
</dbReference>
<keyword evidence="4 10" id="KW-0677">Repeat</keyword>
<feature type="binding site" evidence="8">
    <location>
        <begin position="119"/>
        <end position="122"/>
    </location>
    <ligand>
        <name>GTP</name>
        <dbReference type="ChEBI" id="CHEBI:37565"/>
        <label>1</label>
    </ligand>
</feature>
<dbReference type="Gene3D" id="3.40.50.300">
    <property type="entry name" value="P-loop containing nucleotide triphosphate hydrolases"/>
    <property type="match status" value="2"/>
</dbReference>
<keyword evidence="3 8" id="KW-0690">Ribosome biogenesis</keyword>
<feature type="binding site" evidence="8">
    <location>
        <begin position="56"/>
        <end position="60"/>
    </location>
    <ligand>
        <name>GTP</name>
        <dbReference type="ChEBI" id="CHEBI:37565"/>
        <label>1</label>
    </ligand>
</feature>
<evidence type="ECO:0000313" key="13">
    <source>
        <dbReference type="Proteomes" id="UP000219439"/>
    </source>
</evidence>
<organism evidence="12 13">
    <name type="scientific">Cohaesibacter gelatinilyticus</name>
    <dbReference type="NCBI Taxonomy" id="372072"/>
    <lineage>
        <taxon>Bacteria</taxon>
        <taxon>Pseudomonadati</taxon>
        <taxon>Pseudomonadota</taxon>
        <taxon>Alphaproteobacteria</taxon>
        <taxon>Hyphomicrobiales</taxon>
        <taxon>Cohaesibacteraceae</taxon>
    </lineage>
</organism>
<feature type="binding site" evidence="8">
    <location>
        <begin position="219"/>
        <end position="226"/>
    </location>
    <ligand>
        <name>GTP</name>
        <dbReference type="ChEBI" id="CHEBI:37565"/>
        <label>2</label>
    </ligand>
</feature>
<dbReference type="InterPro" id="IPR005225">
    <property type="entry name" value="Small_GTP-bd"/>
</dbReference>
<evidence type="ECO:0000256" key="4">
    <source>
        <dbReference type="ARBA" id="ARBA00022737"/>
    </source>
</evidence>
<dbReference type="HAMAP" id="MF_00195">
    <property type="entry name" value="GTPase_Der"/>
    <property type="match status" value="1"/>
</dbReference>
<accession>A0A285NFB2</accession>
<feature type="domain" description="EngA-type G" evidence="11">
    <location>
        <begin position="213"/>
        <end position="388"/>
    </location>
</feature>
<protein>
    <recommendedName>
        <fullName evidence="2 8">GTPase Der</fullName>
    </recommendedName>
    <alternativeName>
        <fullName evidence="7 8">GTP-binding protein EngA</fullName>
    </alternativeName>
</protein>
<keyword evidence="13" id="KW-1185">Reference proteome</keyword>
<dbReference type="InterPro" id="IPR032859">
    <property type="entry name" value="KH_dom-like"/>
</dbReference>
<dbReference type="InterPro" id="IPR031166">
    <property type="entry name" value="G_ENGA"/>
</dbReference>
<feature type="domain" description="EngA-type G" evidence="11">
    <location>
        <begin position="3"/>
        <end position="167"/>
    </location>
</feature>
<dbReference type="PANTHER" id="PTHR43834">
    <property type="entry name" value="GTPASE DER"/>
    <property type="match status" value="1"/>
</dbReference>
<keyword evidence="5 8" id="KW-0547">Nucleotide-binding</keyword>
<feature type="binding site" evidence="8">
    <location>
        <begin position="331"/>
        <end position="334"/>
    </location>
    <ligand>
        <name>GTP</name>
        <dbReference type="ChEBI" id="CHEBI:37565"/>
        <label>2</label>
    </ligand>
</feature>
<dbReference type="NCBIfam" id="TIGR03594">
    <property type="entry name" value="GTPase_EngA"/>
    <property type="match status" value="1"/>
</dbReference>
<evidence type="ECO:0000313" key="12">
    <source>
        <dbReference type="EMBL" id="SNZ08145.1"/>
    </source>
</evidence>
<comment type="similarity">
    <text evidence="1 8 9 10">Belongs to the TRAFAC class TrmE-Era-EngA-EngB-Septin-like GTPase superfamily. EngA (Der) GTPase family.</text>
</comment>
<feature type="binding site" evidence="8">
    <location>
        <begin position="9"/>
        <end position="16"/>
    </location>
    <ligand>
        <name>GTP</name>
        <dbReference type="ChEBI" id="CHEBI:37565"/>
        <label>1</label>
    </ligand>
</feature>
<evidence type="ECO:0000256" key="6">
    <source>
        <dbReference type="ARBA" id="ARBA00023134"/>
    </source>
</evidence>
<dbReference type="EMBL" id="OBEL01000001">
    <property type="protein sequence ID" value="SNZ08145.1"/>
    <property type="molecule type" value="Genomic_DNA"/>
</dbReference>
<dbReference type="InterPro" id="IPR006073">
    <property type="entry name" value="GTP-bd"/>
</dbReference>
<sequence>MKLNVAIVGRPNVGKSTLFNRLVGKKLALVDDRPGVTRDRRENEAKLGDLLINIIDTAGLEVAEEDALETRMRLQTEEAISMADVIFFMIDARTGLTPMDEYFANMVRKSGKTTILLANKAEGKAADGGFYEAFSLGLGEPIAVSAEHGIGMADLYEVLVKHEEELIAANGGVDPHEEALLSADEGPAVDVAIEGEIEDEAENILPYDPSKPLRVAIVGRPNAGKSTLINQLIGEDRLLTGPEAGITRDSISVNWEFNDRKFKLFDTAGMRKKARVQEKLEKLSVSDALRSIQFAEVVVVTLDVTKPFEKQDLQIADLVAREGRAIVIALNKWDLIENHQEKLAEMREKANRLLPQMRGVPLIPISGLTGKNLPRLMQNILDIYDVWNIRISTSRLNRWLNNVVGHHPPPGAGGRRIKIRYATQIKARPPTVAVFCSRPDALPDSYTRYLLNDFRDHFKVPAVPVRMLMRKGDNPYAAKAAKRKIH</sequence>
<comment type="subunit">
    <text evidence="8">Associates with the 50S ribosomal subunit.</text>
</comment>
<dbReference type="FunFam" id="3.30.300.20:FF:000004">
    <property type="entry name" value="GTPase Der"/>
    <property type="match status" value="1"/>
</dbReference>
<dbReference type="OrthoDB" id="9805918at2"/>
<dbReference type="RefSeq" id="WP_097152643.1">
    <property type="nucleotide sequence ID" value="NZ_OBEL01000001.1"/>
</dbReference>
<dbReference type="SUPFAM" id="SSF52540">
    <property type="entry name" value="P-loop containing nucleoside triphosphate hydrolases"/>
    <property type="match status" value="2"/>
</dbReference>
<dbReference type="PRINTS" id="PR00326">
    <property type="entry name" value="GTP1OBG"/>
</dbReference>
<dbReference type="Pfam" id="PF01926">
    <property type="entry name" value="MMR_HSR1"/>
    <property type="match status" value="2"/>
</dbReference>
<dbReference type="InterPro" id="IPR016484">
    <property type="entry name" value="GTPase_Der"/>
</dbReference>
<dbReference type="NCBIfam" id="TIGR00231">
    <property type="entry name" value="small_GTP"/>
    <property type="match status" value="2"/>
</dbReference>
<keyword evidence="6 8" id="KW-0342">GTP-binding</keyword>
<dbReference type="InterPro" id="IPR015946">
    <property type="entry name" value="KH_dom-like_a/b"/>
</dbReference>